<dbReference type="InterPro" id="IPR009012">
    <property type="entry name" value="GrpE_head"/>
</dbReference>
<feature type="compositionally biased region" description="Low complexity" evidence="1">
    <location>
        <begin position="14"/>
        <end position="25"/>
    </location>
</feature>
<organism evidence="2 3">
    <name type="scientific">Sphaerisporangium aureirubrum</name>
    <dbReference type="NCBI Taxonomy" id="1544736"/>
    <lineage>
        <taxon>Bacteria</taxon>
        <taxon>Bacillati</taxon>
        <taxon>Actinomycetota</taxon>
        <taxon>Actinomycetes</taxon>
        <taxon>Streptosporangiales</taxon>
        <taxon>Streptosporangiaceae</taxon>
        <taxon>Sphaerisporangium</taxon>
    </lineage>
</organism>
<dbReference type="EMBL" id="JBHSRF010000036">
    <property type="protein sequence ID" value="MFC6084009.1"/>
    <property type="molecule type" value="Genomic_DNA"/>
</dbReference>
<accession>A0ABW1NKU2</accession>
<name>A0ABW1NKU2_9ACTN</name>
<evidence type="ECO:0000313" key="3">
    <source>
        <dbReference type="Proteomes" id="UP001596137"/>
    </source>
</evidence>
<dbReference type="Proteomes" id="UP001596137">
    <property type="component" value="Unassembled WGS sequence"/>
</dbReference>
<proteinExistence type="predicted"/>
<evidence type="ECO:0000256" key="1">
    <source>
        <dbReference type="SAM" id="MobiDB-lite"/>
    </source>
</evidence>
<protein>
    <submittedName>
        <fullName evidence="2">Uncharacterized protein</fullName>
    </submittedName>
</protein>
<feature type="region of interest" description="Disordered" evidence="1">
    <location>
        <begin position="1"/>
        <end position="33"/>
    </location>
</feature>
<dbReference type="RefSeq" id="WP_380756609.1">
    <property type="nucleotide sequence ID" value="NZ_JBHSRF010000036.1"/>
</dbReference>
<comment type="caution">
    <text evidence="2">The sequence shown here is derived from an EMBL/GenBank/DDBJ whole genome shotgun (WGS) entry which is preliminary data.</text>
</comment>
<sequence length="66" mass="6796">MTGKDRIPRQWRVPAAEAMGAGPAGSTVEDPEAEAGTVVAVMRPGYGDGPDQLRLASVVASTKAED</sequence>
<dbReference type="SUPFAM" id="SSF51064">
    <property type="entry name" value="Head domain of nucleotide exchange factor GrpE"/>
    <property type="match status" value="1"/>
</dbReference>
<reference evidence="3" key="1">
    <citation type="journal article" date="2019" name="Int. J. Syst. Evol. Microbiol.">
        <title>The Global Catalogue of Microorganisms (GCM) 10K type strain sequencing project: providing services to taxonomists for standard genome sequencing and annotation.</title>
        <authorList>
            <consortium name="The Broad Institute Genomics Platform"/>
            <consortium name="The Broad Institute Genome Sequencing Center for Infectious Disease"/>
            <person name="Wu L."/>
            <person name="Ma J."/>
        </authorList>
    </citation>
    <scope>NUCLEOTIDE SEQUENCE [LARGE SCALE GENOMIC DNA]</scope>
    <source>
        <strain evidence="3">JCM 30346</strain>
    </source>
</reference>
<evidence type="ECO:0000313" key="2">
    <source>
        <dbReference type="EMBL" id="MFC6084009.1"/>
    </source>
</evidence>
<keyword evidence="3" id="KW-1185">Reference proteome</keyword>
<gene>
    <name evidence="2" type="ORF">ACFP1K_22775</name>
</gene>